<dbReference type="InterPro" id="IPR011711">
    <property type="entry name" value="GntR_C"/>
</dbReference>
<dbReference type="Gene3D" id="1.20.120.530">
    <property type="entry name" value="GntR ligand-binding domain-like"/>
    <property type="match status" value="1"/>
</dbReference>
<evidence type="ECO:0000256" key="1">
    <source>
        <dbReference type="ARBA" id="ARBA00023015"/>
    </source>
</evidence>
<dbReference type="Proteomes" id="UP000199118">
    <property type="component" value="Unassembled WGS sequence"/>
</dbReference>
<dbReference type="SUPFAM" id="SSF48008">
    <property type="entry name" value="GntR ligand-binding domain-like"/>
    <property type="match status" value="1"/>
</dbReference>
<sequence length="234" mass="24388">MSADSISAPPTGPDALHAALIEAIADQRLAPGERLTETELAAIFGLSRRQVEKALVRLCADGLAEASPNRGVFVARPDAAEARDVFALRRLLEREATAAAARAAATDPALIPALRAALAAEHAARAAGDGRQAVRRSGEFHTRIGEASGNRELAGLVRRLVARSALIVQLHRNDAALSGWHADHDRLVDLIAAGEAEAAADEMVRHLQAVESALRLDRPAAAATGGLRGALLGG</sequence>
<dbReference type="InterPro" id="IPR036388">
    <property type="entry name" value="WH-like_DNA-bd_sf"/>
</dbReference>
<keyword evidence="6" id="KW-1185">Reference proteome</keyword>
<keyword evidence="1" id="KW-0805">Transcription regulation</keyword>
<evidence type="ECO:0000313" key="6">
    <source>
        <dbReference type="Proteomes" id="UP000199118"/>
    </source>
</evidence>
<dbReference type="OrthoDB" id="7618373at2"/>
<dbReference type="GO" id="GO:0003700">
    <property type="term" value="F:DNA-binding transcription factor activity"/>
    <property type="evidence" value="ECO:0007669"/>
    <property type="project" value="InterPro"/>
</dbReference>
<dbReference type="RefSeq" id="WP_092679281.1">
    <property type="nucleotide sequence ID" value="NZ_FNMZ01000001.1"/>
</dbReference>
<dbReference type="GO" id="GO:0003677">
    <property type="term" value="F:DNA binding"/>
    <property type="evidence" value="ECO:0007669"/>
    <property type="project" value="UniProtKB-KW"/>
</dbReference>
<organism evidence="5 6">
    <name type="scientific">Albimonas donghaensis</name>
    <dbReference type="NCBI Taxonomy" id="356660"/>
    <lineage>
        <taxon>Bacteria</taxon>
        <taxon>Pseudomonadati</taxon>
        <taxon>Pseudomonadota</taxon>
        <taxon>Alphaproteobacteria</taxon>
        <taxon>Rhodobacterales</taxon>
        <taxon>Paracoccaceae</taxon>
        <taxon>Albimonas</taxon>
    </lineage>
</organism>
<dbReference type="SUPFAM" id="SSF46785">
    <property type="entry name" value="Winged helix' DNA-binding domain"/>
    <property type="match status" value="1"/>
</dbReference>
<reference evidence="5 6" key="1">
    <citation type="submission" date="2016-10" db="EMBL/GenBank/DDBJ databases">
        <authorList>
            <person name="de Groot N.N."/>
        </authorList>
    </citation>
    <scope>NUCLEOTIDE SEQUENCE [LARGE SCALE GENOMIC DNA]</scope>
    <source>
        <strain evidence="5 6">DSM 17890</strain>
    </source>
</reference>
<dbReference type="Pfam" id="PF07729">
    <property type="entry name" value="FCD"/>
    <property type="match status" value="1"/>
</dbReference>
<feature type="domain" description="HTH gntR-type" evidence="4">
    <location>
        <begin position="10"/>
        <end position="77"/>
    </location>
</feature>
<keyword evidence="2" id="KW-0238">DNA-binding</keyword>
<dbReference type="Pfam" id="PF00392">
    <property type="entry name" value="GntR"/>
    <property type="match status" value="1"/>
</dbReference>
<dbReference type="PANTHER" id="PTHR43537">
    <property type="entry name" value="TRANSCRIPTIONAL REGULATOR, GNTR FAMILY"/>
    <property type="match status" value="1"/>
</dbReference>
<dbReference type="InterPro" id="IPR036390">
    <property type="entry name" value="WH_DNA-bd_sf"/>
</dbReference>
<dbReference type="SMART" id="SM00895">
    <property type="entry name" value="FCD"/>
    <property type="match status" value="1"/>
</dbReference>
<protein>
    <submittedName>
        <fullName evidence="5">Transcriptional regulator, GntR family</fullName>
    </submittedName>
</protein>
<dbReference type="Gene3D" id="1.10.10.10">
    <property type="entry name" value="Winged helix-like DNA-binding domain superfamily/Winged helix DNA-binding domain"/>
    <property type="match status" value="1"/>
</dbReference>
<accession>A0A1H2R154</accession>
<dbReference type="CDD" id="cd07377">
    <property type="entry name" value="WHTH_GntR"/>
    <property type="match status" value="1"/>
</dbReference>
<evidence type="ECO:0000256" key="3">
    <source>
        <dbReference type="ARBA" id="ARBA00023163"/>
    </source>
</evidence>
<dbReference type="PANTHER" id="PTHR43537:SF53">
    <property type="entry name" value="HTH-TYPE TRANSCRIPTIONAL REPRESSOR NANR"/>
    <property type="match status" value="1"/>
</dbReference>
<dbReference type="STRING" id="356660.SAMN05444336_101204"/>
<dbReference type="SMART" id="SM00345">
    <property type="entry name" value="HTH_GNTR"/>
    <property type="match status" value="1"/>
</dbReference>
<evidence type="ECO:0000259" key="4">
    <source>
        <dbReference type="PROSITE" id="PS50949"/>
    </source>
</evidence>
<evidence type="ECO:0000313" key="5">
    <source>
        <dbReference type="EMBL" id="SDW13111.1"/>
    </source>
</evidence>
<gene>
    <name evidence="5" type="ORF">SAMN05444336_101204</name>
</gene>
<evidence type="ECO:0000256" key="2">
    <source>
        <dbReference type="ARBA" id="ARBA00023125"/>
    </source>
</evidence>
<dbReference type="EMBL" id="FNMZ01000001">
    <property type="protein sequence ID" value="SDW13111.1"/>
    <property type="molecule type" value="Genomic_DNA"/>
</dbReference>
<keyword evidence="3" id="KW-0804">Transcription</keyword>
<dbReference type="PROSITE" id="PS50949">
    <property type="entry name" value="HTH_GNTR"/>
    <property type="match status" value="1"/>
</dbReference>
<proteinExistence type="predicted"/>
<dbReference type="AlphaFoldDB" id="A0A1H2R154"/>
<dbReference type="InterPro" id="IPR000524">
    <property type="entry name" value="Tscrpt_reg_HTH_GntR"/>
</dbReference>
<dbReference type="InterPro" id="IPR008920">
    <property type="entry name" value="TF_FadR/GntR_C"/>
</dbReference>
<name>A0A1H2R154_9RHOB</name>